<dbReference type="Gene3D" id="1.10.940.10">
    <property type="entry name" value="NusB-like"/>
    <property type="match status" value="1"/>
</dbReference>
<proteinExistence type="inferred from homology"/>
<dbReference type="InterPro" id="IPR011605">
    <property type="entry name" value="NusB_fam"/>
</dbReference>
<evidence type="ECO:0000259" key="7">
    <source>
        <dbReference type="Pfam" id="PF01029"/>
    </source>
</evidence>
<dbReference type="PANTHER" id="PTHR11078:SF3">
    <property type="entry name" value="ANTITERMINATION NUSB DOMAIN-CONTAINING PROTEIN"/>
    <property type="match status" value="1"/>
</dbReference>
<dbReference type="EMBL" id="CBDS010000087">
    <property type="protein sequence ID" value="CDB46350.1"/>
    <property type="molecule type" value="Genomic_DNA"/>
</dbReference>
<evidence type="ECO:0000313" key="11">
    <source>
        <dbReference type="Proteomes" id="UP000443070"/>
    </source>
</evidence>
<dbReference type="InterPro" id="IPR006027">
    <property type="entry name" value="NusB_RsmB_TIM44"/>
</dbReference>
<evidence type="ECO:0000256" key="6">
    <source>
        <dbReference type="HAMAP-Rule" id="MF_00073"/>
    </source>
</evidence>
<dbReference type="Proteomes" id="UP000443070">
    <property type="component" value="Unassembled WGS sequence"/>
</dbReference>
<evidence type="ECO:0000256" key="3">
    <source>
        <dbReference type="ARBA" id="ARBA00022884"/>
    </source>
</evidence>
<dbReference type="OrthoDB" id="9811381at2"/>
<evidence type="ECO:0000256" key="2">
    <source>
        <dbReference type="ARBA" id="ARBA00022814"/>
    </source>
</evidence>
<dbReference type="GO" id="GO:0006353">
    <property type="term" value="P:DNA-templated transcription termination"/>
    <property type="evidence" value="ECO:0007669"/>
    <property type="project" value="UniProtKB-UniRule"/>
</dbReference>
<dbReference type="GO" id="GO:0003723">
    <property type="term" value="F:RNA binding"/>
    <property type="evidence" value="ECO:0007669"/>
    <property type="project" value="UniProtKB-UniRule"/>
</dbReference>
<sequence length="136" mass="15223">MIRRIARELVLQSLFQIDFAQVDCEAALNAAVEERSDKSAEKAKEYAQDVLNGVLANSEAIDARISEYAIDWTLERMPAVDRNILRVAVYEMFFAAEKLVPNVAINEAVEIAKIYGTDDTPRFINGVLGKMVRSDV</sequence>
<evidence type="ECO:0000313" key="10">
    <source>
        <dbReference type="EMBL" id="MTU03263.1"/>
    </source>
</evidence>
<keyword evidence="3 6" id="KW-0694">RNA-binding</keyword>
<comment type="function">
    <text evidence="6">Involved in transcription antitermination. Required for transcription of ribosomal RNA (rRNA) genes. Binds specifically to the boxA antiterminator sequence of the ribosomal RNA (rrn) operons.</text>
</comment>
<evidence type="ECO:0000256" key="4">
    <source>
        <dbReference type="ARBA" id="ARBA00023015"/>
    </source>
</evidence>
<dbReference type="PANTHER" id="PTHR11078">
    <property type="entry name" value="N UTILIZATION SUBSTANCE PROTEIN B-RELATED"/>
    <property type="match status" value="1"/>
</dbReference>
<feature type="domain" description="NusB/RsmB/TIM44" evidence="7">
    <location>
        <begin position="5"/>
        <end position="133"/>
    </location>
</feature>
<reference evidence="11 12" key="2">
    <citation type="journal article" date="2019" name="Nat. Med.">
        <title>A library of human gut bacterial isolates paired with longitudinal multiomics data enables mechanistic microbiome research.</title>
        <authorList>
            <person name="Poyet M."/>
            <person name="Groussin M."/>
            <person name="Gibbons S.M."/>
            <person name="Avila-Pacheco J."/>
            <person name="Jiang X."/>
            <person name="Kearney S.M."/>
            <person name="Perrotta A.R."/>
            <person name="Berdy B."/>
            <person name="Zhao S."/>
            <person name="Lieberman T.D."/>
            <person name="Swanson P.K."/>
            <person name="Smith M."/>
            <person name="Roesemann S."/>
            <person name="Alexander J.E."/>
            <person name="Rich S.A."/>
            <person name="Livny J."/>
            <person name="Vlamakis H."/>
            <person name="Clish C."/>
            <person name="Bullock K."/>
            <person name="Deik A."/>
            <person name="Scott J."/>
            <person name="Pierce K.A."/>
            <person name="Xavier R.J."/>
            <person name="Alm E.J."/>
        </authorList>
    </citation>
    <scope>NUCLEOTIDE SEQUENCE [LARGE SCALE GENOMIC DNA]</scope>
    <source>
        <strain evidence="9 12">BIOML-A13</strain>
        <strain evidence="10 11">BIOML-A3</strain>
    </source>
</reference>
<dbReference type="GO" id="GO:0031564">
    <property type="term" value="P:transcription antitermination"/>
    <property type="evidence" value="ECO:0007669"/>
    <property type="project" value="UniProtKB-KW"/>
</dbReference>
<dbReference type="AlphaFoldDB" id="A0A3G9GT93"/>
<keyword evidence="5 6" id="KW-0804">Transcription</keyword>
<gene>
    <name evidence="6 9" type="primary">nusB</name>
    <name evidence="8" type="ORF">BN533_01406</name>
    <name evidence="9" type="ORF">GMD11_02460</name>
    <name evidence="10" type="ORF">GMD18_02455</name>
</gene>
<dbReference type="Pfam" id="PF01029">
    <property type="entry name" value="NusB"/>
    <property type="match status" value="1"/>
</dbReference>
<dbReference type="InterPro" id="IPR035926">
    <property type="entry name" value="NusB-like_sf"/>
</dbReference>
<dbReference type="EMBL" id="WNBW01000001">
    <property type="protein sequence ID" value="MTU03263.1"/>
    <property type="molecule type" value="Genomic_DNA"/>
</dbReference>
<protein>
    <recommendedName>
        <fullName evidence="6">Transcription antitermination protein NusB</fullName>
    </recommendedName>
    <alternativeName>
        <fullName evidence="6">Antitermination factor NusB</fullName>
    </alternativeName>
</protein>
<name>A0A3G9GT93_9FIRM</name>
<dbReference type="SUPFAM" id="SSF48013">
    <property type="entry name" value="NusB-like"/>
    <property type="match status" value="1"/>
</dbReference>
<keyword evidence="11" id="KW-1185">Reference proteome</keyword>
<dbReference type="GO" id="GO:0005829">
    <property type="term" value="C:cytosol"/>
    <property type="evidence" value="ECO:0007669"/>
    <property type="project" value="TreeGrafter"/>
</dbReference>
<accession>R6IAM7</accession>
<evidence type="ECO:0000313" key="12">
    <source>
        <dbReference type="Proteomes" id="UP000484547"/>
    </source>
</evidence>
<dbReference type="NCBIfam" id="TIGR01951">
    <property type="entry name" value="nusB"/>
    <property type="match status" value="1"/>
</dbReference>
<keyword evidence="2 6" id="KW-0889">Transcription antitermination</keyword>
<dbReference type="RefSeq" id="WP_021718306.1">
    <property type="nucleotide sequence ID" value="NZ_AP019004.1"/>
</dbReference>
<evidence type="ECO:0000256" key="5">
    <source>
        <dbReference type="ARBA" id="ARBA00023163"/>
    </source>
</evidence>
<dbReference type="HAMAP" id="MF_00073">
    <property type="entry name" value="NusB"/>
    <property type="match status" value="1"/>
</dbReference>
<organism evidence="8">
    <name type="scientific">Phascolarctobacterium faecium</name>
    <dbReference type="NCBI Taxonomy" id="33025"/>
    <lineage>
        <taxon>Bacteria</taxon>
        <taxon>Bacillati</taxon>
        <taxon>Bacillota</taxon>
        <taxon>Negativicutes</taxon>
        <taxon>Acidaminococcales</taxon>
        <taxon>Acidaminococcaceae</taxon>
        <taxon>Phascolarctobacterium</taxon>
    </lineage>
</organism>
<keyword evidence="4 6" id="KW-0805">Transcription regulation</keyword>
<dbReference type="Proteomes" id="UP000484547">
    <property type="component" value="Unassembled WGS sequence"/>
</dbReference>
<comment type="similarity">
    <text evidence="1 6">Belongs to the NusB family.</text>
</comment>
<dbReference type="CDD" id="cd00619">
    <property type="entry name" value="Terminator_NusB"/>
    <property type="match status" value="1"/>
</dbReference>
<evidence type="ECO:0000313" key="8">
    <source>
        <dbReference type="EMBL" id="CDB46350.1"/>
    </source>
</evidence>
<dbReference type="EMBL" id="WNBM01000001">
    <property type="protein sequence ID" value="MTT75132.1"/>
    <property type="molecule type" value="Genomic_DNA"/>
</dbReference>
<accession>A0A3G9GT93</accession>
<evidence type="ECO:0000256" key="1">
    <source>
        <dbReference type="ARBA" id="ARBA00005952"/>
    </source>
</evidence>
<evidence type="ECO:0000313" key="9">
    <source>
        <dbReference type="EMBL" id="MTT75132.1"/>
    </source>
</evidence>
<comment type="caution">
    <text evidence="8">The sequence shown here is derived from an EMBL/GenBank/DDBJ whole genome shotgun (WGS) entry which is preliminary data.</text>
</comment>
<reference evidence="8" key="1">
    <citation type="submission" date="2012-11" db="EMBL/GenBank/DDBJ databases">
        <title>Dependencies among metagenomic species, viruses, plasmids and units of genetic variation.</title>
        <authorList>
            <person name="Nielsen H.B."/>
            <person name="Almeida M."/>
            <person name="Juncker A.S."/>
            <person name="Rasmussen S."/>
            <person name="Li J."/>
            <person name="Sunagawa S."/>
            <person name="Plichta D."/>
            <person name="Gautier L."/>
            <person name="Le Chatelier E."/>
            <person name="Peletier E."/>
            <person name="Bonde I."/>
            <person name="Nielsen T."/>
            <person name="Manichanh C."/>
            <person name="Arumugam M."/>
            <person name="Batto J."/>
            <person name="Santos M.B.Q.D."/>
            <person name="Blom N."/>
            <person name="Borruel N."/>
            <person name="Burgdorf K.S."/>
            <person name="Boumezbeur F."/>
            <person name="Casellas F."/>
            <person name="Dore J."/>
            <person name="Guarner F."/>
            <person name="Hansen T."/>
            <person name="Hildebrand F."/>
            <person name="Kaas R.S."/>
            <person name="Kennedy S."/>
            <person name="Kristiansen K."/>
            <person name="Kultima J.R."/>
            <person name="Leonard P."/>
            <person name="Levenez F."/>
            <person name="Lund O."/>
            <person name="Moumen B."/>
            <person name="Le Paslier D."/>
            <person name="Pons N."/>
            <person name="Pedersen O."/>
            <person name="Prifti E."/>
            <person name="Qin J."/>
            <person name="Raes J."/>
            <person name="Tap J."/>
            <person name="Tims S."/>
            <person name="Ussery D.W."/>
            <person name="Yamada T."/>
            <person name="MetaHit consortium"/>
            <person name="Renault P."/>
            <person name="Sicheritz-Ponten T."/>
            <person name="Bork P."/>
            <person name="Wang J."/>
            <person name="Brunak S."/>
            <person name="Ehrlich S.D."/>
        </authorList>
    </citation>
    <scope>NUCLEOTIDE SEQUENCE [LARGE SCALE GENOMIC DNA]</scope>
</reference>
<dbReference type="GeneID" id="49407131"/>